<evidence type="ECO:0000313" key="2">
    <source>
        <dbReference type="Proteomes" id="UP000022910"/>
    </source>
</evidence>
<name>A0A015LDR6_RHIIW</name>
<keyword evidence="2" id="KW-1185">Reference proteome</keyword>
<organism evidence="1 2">
    <name type="scientific">Rhizophagus irregularis (strain DAOM 197198w)</name>
    <name type="common">Glomus intraradices</name>
    <dbReference type="NCBI Taxonomy" id="1432141"/>
    <lineage>
        <taxon>Eukaryota</taxon>
        <taxon>Fungi</taxon>
        <taxon>Fungi incertae sedis</taxon>
        <taxon>Mucoromycota</taxon>
        <taxon>Glomeromycotina</taxon>
        <taxon>Glomeromycetes</taxon>
        <taxon>Glomerales</taxon>
        <taxon>Glomeraceae</taxon>
        <taxon>Rhizophagus</taxon>
    </lineage>
</organism>
<evidence type="ECO:0008006" key="3">
    <source>
        <dbReference type="Google" id="ProtNLM"/>
    </source>
</evidence>
<dbReference type="HOGENOM" id="CLU_028913_1_0_1"/>
<accession>A0A015LDR6</accession>
<dbReference type="OrthoDB" id="10275704at2759"/>
<gene>
    <name evidence="1" type="ORF">RirG_019920</name>
</gene>
<sequence>MSKLNKDVISLIVKELYDKNNTLYSCLLVNRSWYETTVPILWKDLYRFLLKDKALNIIINVILSYLSEESSDTNLRNQDIVLINTYQQPLFYYISYWKYLNLDVLERMIEGFVIDKTNIDHSKIPIIESEIINIFNRNTKFFFGYRTLYGSFCSNSIRSNDILAEELDILNTSIKSLSFDILCDGDNPDIIKLIESQKNLKKVKLYLPINNETIVRPIEESLIKCADTIQYLRINWRPDTKLFSYLENLLSLEIIQTQKLELFGKDIFTSFKISKSSTRPI</sequence>
<proteinExistence type="predicted"/>
<protein>
    <recommendedName>
        <fullName evidence="3">F-box domain-containing protein</fullName>
    </recommendedName>
</protein>
<dbReference type="Proteomes" id="UP000022910">
    <property type="component" value="Unassembled WGS sequence"/>
</dbReference>
<comment type="caution">
    <text evidence="1">The sequence shown here is derived from an EMBL/GenBank/DDBJ whole genome shotgun (WGS) entry which is preliminary data.</text>
</comment>
<dbReference type="EMBL" id="JEMT01009995">
    <property type="protein sequence ID" value="EXX77864.1"/>
    <property type="molecule type" value="Genomic_DNA"/>
</dbReference>
<dbReference type="AlphaFoldDB" id="A0A015LDR6"/>
<reference evidence="1 2" key="1">
    <citation type="submission" date="2014-02" db="EMBL/GenBank/DDBJ databases">
        <title>Single nucleus genome sequencing reveals high similarity among nuclei of an endomycorrhizal fungus.</title>
        <authorList>
            <person name="Lin K."/>
            <person name="Geurts R."/>
            <person name="Zhang Z."/>
            <person name="Limpens E."/>
            <person name="Saunders D.G."/>
            <person name="Mu D."/>
            <person name="Pang E."/>
            <person name="Cao H."/>
            <person name="Cha H."/>
            <person name="Lin T."/>
            <person name="Zhou Q."/>
            <person name="Shang Y."/>
            <person name="Li Y."/>
            <person name="Ivanov S."/>
            <person name="Sharma T."/>
            <person name="Velzen R.V."/>
            <person name="Ruijter N.D."/>
            <person name="Aanen D.K."/>
            <person name="Win J."/>
            <person name="Kamoun S."/>
            <person name="Bisseling T."/>
            <person name="Huang S."/>
        </authorList>
    </citation>
    <scope>NUCLEOTIDE SEQUENCE [LARGE SCALE GENOMIC DNA]</scope>
    <source>
        <strain evidence="2">DAOM197198w</strain>
    </source>
</reference>
<evidence type="ECO:0000313" key="1">
    <source>
        <dbReference type="EMBL" id="EXX77864.1"/>
    </source>
</evidence>